<evidence type="ECO:0000313" key="1">
    <source>
        <dbReference type="EMBL" id="KAF6741634.1"/>
    </source>
</evidence>
<comment type="caution">
    <text evidence="1">The sequence shown here is derived from an EMBL/GenBank/DDBJ whole genome shotgun (WGS) entry which is preliminary data.</text>
</comment>
<organism evidence="1 2">
    <name type="scientific">Ephemerocybe angulata</name>
    <dbReference type="NCBI Taxonomy" id="980116"/>
    <lineage>
        <taxon>Eukaryota</taxon>
        <taxon>Fungi</taxon>
        <taxon>Dikarya</taxon>
        <taxon>Basidiomycota</taxon>
        <taxon>Agaricomycotina</taxon>
        <taxon>Agaricomycetes</taxon>
        <taxon>Agaricomycetidae</taxon>
        <taxon>Agaricales</taxon>
        <taxon>Agaricineae</taxon>
        <taxon>Psathyrellaceae</taxon>
        <taxon>Ephemerocybe</taxon>
    </lineage>
</organism>
<gene>
    <name evidence="1" type="ORF">DFP72DRAFT_1083419</name>
</gene>
<dbReference type="EMBL" id="JACGCI010000227">
    <property type="protein sequence ID" value="KAF6741634.1"/>
    <property type="molecule type" value="Genomic_DNA"/>
</dbReference>
<accession>A0A8H6LTH3</accession>
<reference evidence="1 2" key="1">
    <citation type="submission" date="2020-07" db="EMBL/GenBank/DDBJ databases">
        <title>Comparative genomics of pyrophilous fungi reveals a link between fire events and developmental genes.</title>
        <authorList>
            <consortium name="DOE Joint Genome Institute"/>
            <person name="Steindorff A.S."/>
            <person name="Carver A."/>
            <person name="Calhoun S."/>
            <person name="Stillman K."/>
            <person name="Liu H."/>
            <person name="Lipzen A."/>
            <person name="Pangilinan J."/>
            <person name="Labutti K."/>
            <person name="Bruns T.D."/>
            <person name="Grigoriev I.V."/>
        </authorList>
    </citation>
    <scope>NUCLEOTIDE SEQUENCE [LARGE SCALE GENOMIC DNA]</scope>
    <source>
        <strain evidence="1 2">CBS 144469</strain>
    </source>
</reference>
<sequence length="244" mass="28057">MDTDGLLQPKYLAGCKCSRPLRLISPQPALPPSVSPITVYNDVVVVPRPVAHSPPADLQVSVDMPRSPNRGLLSATRRADYLVAAICFIGVFLEHGDIDAFWTQCYLRLLILHGDPPSPPGVDRWVFTSLHRMHVIITIYSLAARHRMIIIIENVDDFEEAIRSDQTVAWLEGFLDYWFKRWPVRPPKGRDREVAMAEEKLRVYQAFADNTTYAKERRERERLFEWGRQVDTVLQMWLSTNESV</sequence>
<name>A0A8H6LTH3_9AGAR</name>
<dbReference type="AlphaFoldDB" id="A0A8H6LTH3"/>
<dbReference type="Proteomes" id="UP000521943">
    <property type="component" value="Unassembled WGS sequence"/>
</dbReference>
<evidence type="ECO:0000313" key="2">
    <source>
        <dbReference type="Proteomes" id="UP000521943"/>
    </source>
</evidence>
<protein>
    <submittedName>
        <fullName evidence="1">Uncharacterized protein</fullName>
    </submittedName>
</protein>
<keyword evidence="2" id="KW-1185">Reference proteome</keyword>
<proteinExistence type="predicted"/>